<evidence type="ECO:0000313" key="3">
    <source>
        <dbReference type="Proteomes" id="UP000677812"/>
    </source>
</evidence>
<evidence type="ECO:0008006" key="4">
    <source>
        <dbReference type="Google" id="ProtNLM"/>
    </source>
</evidence>
<accession>A0ABS5E4M8</accession>
<keyword evidence="3" id="KW-1185">Reference proteome</keyword>
<feature type="transmembrane region" description="Helical" evidence="1">
    <location>
        <begin position="54"/>
        <end position="73"/>
    </location>
</feature>
<comment type="caution">
    <text evidence="2">The sequence shown here is derived from an EMBL/GenBank/DDBJ whole genome shotgun (WGS) entry which is preliminary data.</text>
</comment>
<dbReference type="EMBL" id="JAGRQH010000001">
    <property type="protein sequence ID" value="MBR0558862.1"/>
    <property type="molecule type" value="Genomic_DNA"/>
</dbReference>
<organism evidence="2 3">
    <name type="scientific">Neokomagataea anthophila</name>
    <dbReference type="NCBI Taxonomy" id="2826925"/>
    <lineage>
        <taxon>Bacteria</taxon>
        <taxon>Pseudomonadati</taxon>
        <taxon>Pseudomonadota</taxon>
        <taxon>Alphaproteobacteria</taxon>
        <taxon>Acetobacterales</taxon>
        <taxon>Acetobacteraceae</taxon>
        <taxon>Neokomagataea</taxon>
    </lineage>
</organism>
<feature type="transmembrane region" description="Helical" evidence="1">
    <location>
        <begin position="12"/>
        <end position="42"/>
    </location>
</feature>
<sequence length="145" mass="16426">MKRGAVFPDLRWWHGLFLGAGLMYCPGVVLVLCVLLLPVAVLMMIDTRADRQRLVIMLFYIGAVMVGPLHHVWVERGAWLACVRTIEDETVLILDWCALALAWLVSEISAVVARFIGGQRIRAERIRLEKRVTALEEEWGLNTSI</sequence>
<keyword evidence="1" id="KW-0812">Transmembrane</keyword>
<feature type="transmembrane region" description="Helical" evidence="1">
    <location>
        <begin position="93"/>
        <end position="117"/>
    </location>
</feature>
<keyword evidence="1" id="KW-0472">Membrane</keyword>
<gene>
    <name evidence="2" type="ORF">KB213_02130</name>
</gene>
<proteinExistence type="predicted"/>
<name>A0ABS5E4M8_9PROT</name>
<evidence type="ECO:0000313" key="2">
    <source>
        <dbReference type="EMBL" id="MBR0558862.1"/>
    </source>
</evidence>
<dbReference type="Proteomes" id="UP000677812">
    <property type="component" value="Unassembled WGS sequence"/>
</dbReference>
<dbReference type="RefSeq" id="WP_211680411.1">
    <property type="nucleotide sequence ID" value="NZ_JAGRQH010000001.1"/>
</dbReference>
<evidence type="ECO:0000256" key="1">
    <source>
        <dbReference type="SAM" id="Phobius"/>
    </source>
</evidence>
<protein>
    <recommendedName>
        <fullName evidence="4">Transmembrane protein</fullName>
    </recommendedName>
</protein>
<keyword evidence="1" id="KW-1133">Transmembrane helix</keyword>
<reference evidence="2 3" key="1">
    <citation type="submission" date="2021-04" db="EMBL/GenBank/DDBJ databases">
        <title>The complete genome sequence of Neokomagataea sp. TBRC 2177.</title>
        <authorList>
            <person name="Charoenyingcharoen P."/>
            <person name="Yukphan P."/>
        </authorList>
    </citation>
    <scope>NUCLEOTIDE SEQUENCE [LARGE SCALE GENOMIC DNA]</scope>
    <source>
        <strain evidence="2 3">TBRC 2177</strain>
    </source>
</reference>